<keyword evidence="2" id="KW-0472">Membrane</keyword>
<keyword evidence="2" id="KW-0812">Transmembrane</keyword>
<sequence length="130" mass="14902">MLTPISGTDFNPQQQQQQHRYRYIPLSLSCFISISLTIANNRCPTRIAFIYGTFVFYIVFTNFPWAYSRSPRSMLSYSHVCTVKVTVSPSQLDCQEDTSSDSFVNDQQSHSRNNAKSMQTRLTFMPGPLL</sequence>
<feature type="transmembrane region" description="Helical" evidence="2">
    <location>
        <begin position="47"/>
        <end position="67"/>
    </location>
</feature>
<dbReference type="AlphaFoldDB" id="A0A4S8MB73"/>
<keyword evidence="4" id="KW-1185">Reference proteome</keyword>
<proteinExistence type="predicted"/>
<keyword evidence="2" id="KW-1133">Transmembrane helix</keyword>
<evidence type="ECO:0000313" key="3">
    <source>
        <dbReference type="EMBL" id="THU99732.1"/>
    </source>
</evidence>
<organism evidence="3 4">
    <name type="scientific">Dendrothele bispora (strain CBS 962.96)</name>
    <dbReference type="NCBI Taxonomy" id="1314807"/>
    <lineage>
        <taxon>Eukaryota</taxon>
        <taxon>Fungi</taxon>
        <taxon>Dikarya</taxon>
        <taxon>Basidiomycota</taxon>
        <taxon>Agaricomycotina</taxon>
        <taxon>Agaricomycetes</taxon>
        <taxon>Agaricomycetidae</taxon>
        <taxon>Agaricales</taxon>
        <taxon>Agaricales incertae sedis</taxon>
        <taxon>Dendrothele</taxon>
    </lineage>
</organism>
<protein>
    <submittedName>
        <fullName evidence="3">Uncharacterized protein</fullName>
    </submittedName>
</protein>
<feature type="transmembrane region" description="Helical" evidence="2">
    <location>
        <begin position="21"/>
        <end position="41"/>
    </location>
</feature>
<evidence type="ECO:0000256" key="1">
    <source>
        <dbReference type="SAM" id="MobiDB-lite"/>
    </source>
</evidence>
<dbReference type="EMBL" id="ML179114">
    <property type="protein sequence ID" value="THU99732.1"/>
    <property type="molecule type" value="Genomic_DNA"/>
</dbReference>
<dbReference type="Proteomes" id="UP000297245">
    <property type="component" value="Unassembled WGS sequence"/>
</dbReference>
<evidence type="ECO:0000313" key="4">
    <source>
        <dbReference type="Proteomes" id="UP000297245"/>
    </source>
</evidence>
<name>A0A4S8MB73_DENBC</name>
<evidence type="ECO:0000256" key="2">
    <source>
        <dbReference type="SAM" id="Phobius"/>
    </source>
</evidence>
<accession>A0A4S8MB73</accession>
<gene>
    <name evidence="3" type="ORF">K435DRAFT_484876</name>
</gene>
<feature type="compositionally biased region" description="Polar residues" evidence="1">
    <location>
        <begin position="100"/>
        <end position="117"/>
    </location>
</feature>
<reference evidence="3 4" key="1">
    <citation type="journal article" date="2019" name="Nat. Ecol. Evol.">
        <title>Megaphylogeny resolves global patterns of mushroom evolution.</title>
        <authorList>
            <person name="Varga T."/>
            <person name="Krizsan K."/>
            <person name="Foldi C."/>
            <person name="Dima B."/>
            <person name="Sanchez-Garcia M."/>
            <person name="Sanchez-Ramirez S."/>
            <person name="Szollosi G.J."/>
            <person name="Szarkandi J.G."/>
            <person name="Papp V."/>
            <person name="Albert L."/>
            <person name="Andreopoulos W."/>
            <person name="Angelini C."/>
            <person name="Antonin V."/>
            <person name="Barry K.W."/>
            <person name="Bougher N.L."/>
            <person name="Buchanan P."/>
            <person name="Buyck B."/>
            <person name="Bense V."/>
            <person name="Catcheside P."/>
            <person name="Chovatia M."/>
            <person name="Cooper J."/>
            <person name="Damon W."/>
            <person name="Desjardin D."/>
            <person name="Finy P."/>
            <person name="Geml J."/>
            <person name="Haridas S."/>
            <person name="Hughes K."/>
            <person name="Justo A."/>
            <person name="Karasinski D."/>
            <person name="Kautmanova I."/>
            <person name="Kiss B."/>
            <person name="Kocsube S."/>
            <person name="Kotiranta H."/>
            <person name="LaButti K.M."/>
            <person name="Lechner B.E."/>
            <person name="Liimatainen K."/>
            <person name="Lipzen A."/>
            <person name="Lukacs Z."/>
            <person name="Mihaltcheva S."/>
            <person name="Morgado L.N."/>
            <person name="Niskanen T."/>
            <person name="Noordeloos M.E."/>
            <person name="Ohm R.A."/>
            <person name="Ortiz-Santana B."/>
            <person name="Ovrebo C."/>
            <person name="Racz N."/>
            <person name="Riley R."/>
            <person name="Savchenko A."/>
            <person name="Shiryaev A."/>
            <person name="Soop K."/>
            <person name="Spirin V."/>
            <person name="Szebenyi C."/>
            <person name="Tomsovsky M."/>
            <person name="Tulloss R.E."/>
            <person name="Uehling J."/>
            <person name="Grigoriev I.V."/>
            <person name="Vagvolgyi C."/>
            <person name="Papp T."/>
            <person name="Martin F.M."/>
            <person name="Miettinen O."/>
            <person name="Hibbett D.S."/>
            <person name="Nagy L.G."/>
        </authorList>
    </citation>
    <scope>NUCLEOTIDE SEQUENCE [LARGE SCALE GENOMIC DNA]</scope>
    <source>
        <strain evidence="3 4">CBS 962.96</strain>
    </source>
</reference>
<feature type="region of interest" description="Disordered" evidence="1">
    <location>
        <begin position="96"/>
        <end position="117"/>
    </location>
</feature>